<reference evidence="1 2" key="1">
    <citation type="submission" date="2024-04" db="EMBL/GenBank/DDBJ databases">
        <title>genome sequences of Mucor flavus KT1a and Helicostylum pulchrum KT1b strains isolation_sourced from the surface of a dry-aged beef.</title>
        <authorList>
            <person name="Toyotome T."/>
            <person name="Hosono M."/>
            <person name="Torimaru M."/>
            <person name="Fukuda K."/>
            <person name="Mikami N."/>
        </authorList>
    </citation>
    <scope>NUCLEOTIDE SEQUENCE [LARGE SCALE GENOMIC DNA]</scope>
    <source>
        <strain evidence="1 2">KT1b</strain>
    </source>
</reference>
<organism evidence="1 2">
    <name type="scientific">Helicostylum pulchrum</name>
    <dbReference type="NCBI Taxonomy" id="562976"/>
    <lineage>
        <taxon>Eukaryota</taxon>
        <taxon>Fungi</taxon>
        <taxon>Fungi incertae sedis</taxon>
        <taxon>Mucoromycota</taxon>
        <taxon>Mucoromycotina</taxon>
        <taxon>Mucoromycetes</taxon>
        <taxon>Mucorales</taxon>
        <taxon>Mucorineae</taxon>
        <taxon>Mucoraceae</taxon>
        <taxon>Helicostylum</taxon>
    </lineage>
</organism>
<protein>
    <submittedName>
        <fullName evidence="1">Uncharacterized protein</fullName>
    </submittedName>
</protein>
<evidence type="ECO:0000313" key="2">
    <source>
        <dbReference type="Proteomes" id="UP001476247"/>
    </source>
</evidence>
<name>A0ABP9YEI9_9FUNG</name>
<dbReference type="EMBL" id="BAABUJ010000044">
    <property type="protein sequence ID" value="GAA5805367.1"/>
    <property type="molecule type" value="Genomic_DNA"/>
</dbReference>
<sequence length="65" mass="6881">MFDLSLIDTAAVNNSSGFCICLNANIISITENHQPAANDAPITVNETENHQPIASTITTVHEAVS</sequence>
<gene>
    <name evidence="1" type="ORF">HPULCUR_010883</name>
</gene>
<dbReference type="Proteomes" id="UP001476247">
    <property type="component" value="Unassembled WGS sequence"/>
</dbReference>
<comment type="caution">
    <text evidence="1">The sequence shown here is derived from an EMBL/GenBank/DDBJ whole genome shotgun (WGS) entry which is preliminary data.</text>
</comment>
<keyword evidence="2" id="KW-1185">Reference proteome</keyword>
<accession>A0ABP9YEI9</accession>
<evidence type="ECO:0000313" key="1">
    <source>
        <dbReference type="EMBL" id="GAA5805367.1"/>
    </source>
</evidence>
<proteinExistence type="predicted"/>